<dbReference type="Proteomes" id="UP000324222">
    <property type="component" value="Unassembled WGS sequence"/>
</dbReference>
<organism evidence="1 2">
    <name type="scientific">Portunus trituberculatus</name>
    <name type="common">Swimming crab</name>
    <name type="synonym">Neptunus trituberculatus</name>
    <dbReference type="NCBI Taxonomy" id="210409"/>
    <lineage>
        <taxon>Eukaryota</taxon>
        <taxon>Metazoa</taxon>
        <taxon>Ecdysozoa</taxon>
        <taxon>Arthropoda</taxon>
        <taxon>Crustacea</taxon>
        <taxon>Multicrustacea</taxon>
        <taxon>Malacostraca</taxon>
        <taxon>Eumalacostraca</taxon>
        <taxon>Eucarida</taxon>
        <taxon>Decapoda</taxon>
        <taxon>Pleocyemata</taxon>
        <taxon>Brachyura</taxon>
        <taxon>Eubrachyura</taxon>
        <taxon>Portunoidea</taxon>
        <taxon>Portunidae</taxon>
        <taxon>Portuninae</taxon>
        <taxon>Portunus</taxon>
    </lineage>
</organism>
<gene>
    <name evidence="1" type="ORF">E2C01_049371</name>
</gene>
<protein>
    <submittedName>
        <fullName evidence="1">Uncharacterized protein</fullName>
    </submittedName>
</protein>
<evidence type="ECO:0000313" key="2">
    <source>
        <dbReference type="Proteomes" id="UP000324222"/>
    </source>
</evidence>
<keyword evidence="2" id="KW-1185">Reference proteome</keyword>
<accession>A0A5B7GDQ5</accession>
<name>A0A5B7GDQ5_PORTR</name>
<comment type="caution">
    <text evidence="1">The sequence shown here is derived from an EMBL/GenBank/DDBJ whole genome shotgun (WGS) entry which is preliminary data.</text>
</comment>
<evidence type="ECO:0000313" key="1">
    <source>
        <dbReference type="EMBL" id="MPC55437.1"/>
    </source>
</evidence>
<dbReference type="EMBL" id="VSRR010013172">
    <property type="protein sequence ID" value="MPC55437.1"/>
    <property type="molecule type" value="Genomic_DNA"/>
</dbReference>
<reference evidence="1 2" key="1">
    <citation type="submission" date="2019-05" db="EMBL/GenBank/DDBJ databases">
        <title>Another draft genome of Portunus trituberculatus and its Hox gene families provides insights of decapod evolution.</title>
        <authorList>
            <person name="Jeong J.-H."/>
            <person name="Song I."/>
            <person name="Kim S."/>
            <person name="Choi T."/>
            <person name="Kim D."/>
            <person name="Ryu S."/>
            <person name="Kim W."/>
        </authorList>
    </citation>
    <scope>NUCLEOTIDE SEQUENCE [LARGE SCALE GENOMIC DNA]</scope>
    <source>
        <tissue evidence="1">Muscle</tissue>
    </source>
</reference>
<sequence length="14" mass="1575">MAALSMRITLHFPS</sequence>
<proteinExistence type="predicted"/>